<evidence type="ECO:0000313" key="2">
    <source>
        <dbReference type="EMBL" id="CDS39324.1"/>
    </source>
</evidence>
<evidence type="ECO:0000313" key="3">
    <source>
        <dbReference type="Proteomes" id="UP000017246"/>
    </source>
</evidence>
<protein>
    <recommendedName>
        <fullName evidence="4">SCP domain-containing protein</fullName>
    </recommendedName>
</protein>
<proteinExistence type="predicted"/>
<dbReference type="InterPro" id="IPR035940">
    <property type="entry name" value="CAP_sf"/>
</dbReference>
<evidence type="ECO:0000256" key="1">
    <source>
        <dbReference type="SAM" id="SignalP"/>
    </source>
</evidence>
<gene>
    <name evidence="2" type="ORF">EmuJ_000682600</name>
</gene>
<feature type="chain" id="PRO_5009741659" description="SCP domain-containing protein" evidence="1">
    <location>
        <begin position="17"/>
        <end position="90"/>
    </location>
</feature>
<name>A0A068YAT0_ECHMU</name>
<dbReference type="STRING" id="6211.A0A068YAT0"/>
<keyword evidence="1" id="KW-0732">Signal</keyword>
<dbReference type="SUPFAM" id="SSF55797">
    <property type="entry name" value="PR-1-like"/>
    <property type="match status" value="1"/>
</dbReference>
<sequence length="90" mass="10733">MVKFIYALVLFALVASEAPTEQERKGLLDFHNEKRGAVDPPATNMLEMGRSPNNDYNWFTEHIEYTEHNDYNEYTEYNDYNEFTEHNDYN</sequence>
<reference evidence="2" key="1">
    <citation type="journal article" date="2013" name="Nature">
        <title>The genomes of four tapeworm species reveal adaptations to parasitism.</title>
        <authorList>
            <person name="Tsai I.J."/>
            <person name="Zarowiecki M."/>
            <person name="Holroyd N."/>
            <person name="Garciarrubio A."/>
            <person name="Sanchez-Flores A."/>
            <person name="Brooks K.L."/>
            <person name="Tracey A."/>
            <person name="Bobes R.J."/>
            <person name="Fragoso G."/>
            <person name="Sciutto E."/>
            <person name="Aslett M."/>
            <person name="Beasley H."/>
            <person name="Bennett H.M."/>
            <person name="Cai J."/>
            <person name="Camicia F."/>
            <person name="Clark R."/>
            <person name="Cucher M."/>
            <person name="De Silva N."/>
            <person name="Day T.A."/>
            <person name="Deplazes P."/>
            <person name="Estrada K."/>
            <person name="Fernandez C."/>
            <person name="Holland P.W."/>
            <person name="Hou J."/>
            <person name="Hu S."/>
            <person name="Huckvale T."/>
            <person name="Hung S.S."/>
            <person name="Kamenetzky L."/>
            <person name="Keane J.A."/>
            <person name="Kiss F."/>
            <person name="Koziol U."/>
            <person name="Lambert O."/>
            <person name="Liu K."/>
            <person name="Luo X."/>
            <person name="Luo Y."/>
            <person name="Macchiaroli N."/>
            <person name="Nichol S."/>
            <person name="Paps J."/>
            <person name="Parkinson J."/>
            <person name="Pouchkina-Stantcheva N."/>
            <person name="Riddiford N."/>
            <person name="Rosenzvit M."/>
            <person name="Salinas G."/>
            <person name="Wasmuth J.D."/>
            <person name="Zamanian M."/>
            <person name="Zheng Y."/>
            <person name="Cai X."/>
            <person name="Soberon X."/>
            <person name="Olson P.D."/>
            <person name="Laclette J.P."/>
            <person name="Brehm K."/>
            <person name="Berriman M."/>
            <person name="Garciarrubio A."/>
            <person name="Bobes R.J."/>
            <person name="Fragoso G."/>
            <person name="Sanchez-Flores A."/>
            <person name="Estrada K."/>
            <person name="Cevallos M.A."/>
            <person name="Morett E."/>
            <person name="Gonzalez V."/>
            <person name="Portillo T."/>
            <person name="Ochoa-Leyva A."/>
            <person name="Jose M.V."/>
            <person name="Sciutto E."/>
            <person name="Landa A."/>
            <person name="Jimenez L."/>
            <person name="Valdes V."/>
            <person name="Carrero J.C."/>
            <person name="Larralde C."/>
            <person name="Morales-Montor J."/>
            <person name="Limon-Lason J."/>
            <person name="Soberon X."/>
            <person name="Laclette J.P."/>
        </authorList>
    </citation>
    <scope>NUCLEOTIDE SEQUENCE [LARGE SCALE GENOMIC DNA]</scope>
</reference>
<keyword evidence="3" id="KW-1185">Reference proteome</keyword>
<evidence type="ECO:0008006" key="4">
    <source>
        <dbReference type="Google" id="ProtNLM"/>
    </source>
</evidence>
<accession>A0A068YAT0</accession>
<dbReference type="Proteomes" id="UP000017246">
    <property type="component" value="Unassembled WGS sequence"/>
</dbReference>
<feature type="signal peptide" evidence="1">
    <location>
        <begin position="1"/>
        <end position="16"/>
    </location>
</feature>
<dbReference type="AlphaFoldDB" id="A0A068YAT0"/>
<dbReference type="EMBL" id="LN902353">
    <property type="protein sequence ID" value="CDS39324.1"/>
    <property type="molecule type" value="Genomic_DNA"/>
</dbReference>
<reference evidence="2" key="2">
    <citation type="submission" date="2015-11" db="EMBL/GenBank/DDBJ databases">
        <authorList>
            <person name="Zhang Y."/>
            <person name="Guo Z."/>
        </authorList>
    </citation>
    <scope>NUCLEOTIDE SEQUENCE</scope>
</reference>
<organism evidence="2 3">
    <name type="scientific">Echinococcus multilocularis</name>
    <name type="common">Fox tapeworm</name>
    <dbReference type="NCBI Taxonomy" id="6211"/>
    <lineage>
        <taxon>Eukaryota</taxon>
        <taxon>Metazoa</taxon>
        <taxon>Spiralia</taxon>
        <taxon>Lophotrochozoa</taxon>
        <taxon>Platyhelminthes</taxon>
        <taxon>Cestoda</taxon>
        <taxon>Eucestoda</taxon>
        <taxon>Cyclophyllidea</taxon>
        <taxon>Taeniidae</taxon>
        <taxon>Echinococcus</taxon>
    </lineage>
</organism>